<accession>A0ABR6XFQ8</accession>
<evidence type="ECO:0000256" key="1">
    <source>
        <dbReference type="SAM" id="MobiDB-lite"/>
    </source>
</evidence>
<gene>
    <name evidence="4" type="ORF">H8K26_06680</name>
</gene>
<sequence length="149" mass="17240">MKRFLMVFLLSISCVQNLSAAEIYQCEKDGRMQYSQTPCSHDQKAIGKKVTQDSTDSESEKQHRINQLAQDKKEAARLEHERHKTEDKRDKENSRQAAKTEKQKSQCDKAHLQVKWAEEDARNASPKSEAKARQKLKRTKEKADLACKH</sequence>
<evidence type="ECO:0000256" key="2">
    <source>
        <dbReference type="SAM" id="SignalP"/>
    </source>
</evidence>
<dbReference type="InterPro" id="IPR025392">
    <property type="entry name" value="DUF4124"/>
</dbReference>
<feature type="chain" id="PRO_5046895415" evidence="2">
    <location>
        <begin position="21"/>
        <end position="149"/>
    </location>
</feature>
<protein>
    <submittedName>
        <fullName evidence="4">DUF4124 domain-containing protein</fullName>
    </submittedName>
</protein>
<evidence type="ECO:0000313" key="5">
    <source>
        <dbReference type="Proteomes" id="UP000637632"/>
    </source>
</evidence>
<feature type="region of interest" description="Disordered" evidence="1">
    <location>
        <begin position="33"/>
        <end position="149"/>
    </location>
</feature>
<evidence type="ECO:0000259" key="3">
    <source>
        <dbReference type="Pfam" id="PF13511"/>
    </source>
</evidence>
<keyword evidence="5" id="KW-1185">Reference proteome</keyword>
<dbReference type="Proteomes" id="UP000637632">
    <property type="component" value="Unassembled WGS sequence"/>
</dbReference>
<organism evidence="4 5">
    <name type="scientific">Undibacterium aquatile</name>
    <dbReference type="NCBI Taxonomy" id="1537398"/>
    <lineage>
        <taxon>Bacteria</taxon>
        <taxon>Pseudomonadati</taxon>
        <taxon>Pseudomonadota</taxon>
        <taxon>Betaproteobacteria</taxon>
        <taxon>Burkholderiales</taxon>
        <taxon>Oxalobacteraceae</taxon>
        <taxon>Undibacterium</taxon>
    </lineage>
</organism>
<keyword evidence="2" id="KW-0732">Signal</keyword>
<dbReference type="EMBL" id="JACOFT010000002">
    <property type="protein sequence ID" value="MBC3811124.1"/>
    <property type="molecule type" value="Genomic_DNA"/>
</dbReference>
<dbReference type="Pfam" id="PF13511">
    <property type="entry name" value="DUF4124"/>
    <property type="match status" value="1"/>
</dbReference>
<feature type="signal peptide" evidence="2">
    <location>
        <begin position="1"/>
        <end position="20"/>
    </location>
</feature>
<evidence type="ECO:0000313" key="4">
    <source>
        <dbReference type="EMBL" id="MBC3811124.1"/>
    </source>
</evidence>
<reference evidence="4 5" key="1">
    <citation type="submission" date="2020-08" db="EMBL/GenBank/DDBJ databases">
        <title>Novel species isolated from subtropical streams in China.</title>
        <authorList>
            <person name="Lu H."/>
        </authorList>
    </citation>
    <scope>NUCLEOTIDE SEQUENCE [LARGE SCALE GENOMIC DNA]</scope>
    <source>
        <strain evidence="4 5">CCTCC AB 2015119</strain>
    </source>
</reference>
<name>A0ABR6XFQ8_9BURK</name>
<comment type="caution">
    <text evidence="4">The sequence shown here is derived from an EMBL/GenBank/DDBJ whole genome shotgun (WGS) entry which is preliminary data.</text>
</comment>
<feature type="compositionally biased region" description="Basic and acidic residues" evidence="1">
    <location>
        <begin position="70"/>
        <end position="132"/>
    </location>
</feature>
<proteinExistence type="predicted"/>
<feature type="domain" description="DUF4124" evidence="3">
    <location>
        <begin position="18"/>
        <end position="57"/>
    </location>
</feature>